<name>C9LBE9_BLAHA</name>
<feature type="transmembrane region" description="Helical" evidence="1">
    <location>
        <begin position="227"/>
        <end position="250"/>
    </location>
</feature>
<feature type="transmembrane region" description="Helical" evidence="1">
    <location>
        <begin position="128"/>
        <end position="148"/>
    </location>
</feature>
<proteinExistence type="predicted"/>
<dbReference type="PANTHER" id="PTHR38454">
    <property type="entry name" value="INTEGRAL MEMBRANE PROTEIN-RELATED"/>
    <property type="match status" value="1"/>
</dbReference>
<feature type="transmembrane region" description="Helical" evidence="1">
    <location>
        <begin position="304"/>
        <end position="323"/>
    </location>
</feature>
<evidence type="ECO:0008006" key="4">
    <source>
        <dbReference type="Google" id="ProtNLM"/>
    </source>
</evidence>
<dbReference type="Proteomes" id="UP000003755">
    <property type="component" value="Unassembled WGS sequence"/>
</dbReference>
<gene>
    <name evidence="2" type="ORF">BLAHAN_06757</name>
</gene>
<feature type="transmembrane region" description="Helical" evidence="1">
    <location>
        <begin position="358"/>
        <end position="389"/>
    </location>
</feature>
<dbReference type="EMBL" id="ABYU02000043">
    <property type="protein sequence ID" value="EEX20456.1"/>
    <property type="molecule type" value="Genomic_DNA"/>
</dbReference>
<keyword evidence="1" id="KW-0472">Membrane</keyword>
<dbReference type="Pfam" id="PF09586">
    <property type="entry name" value="YfhO"/>
    <property type="match status" value="1"/>
</dbReference>
<organism evidence="2 3">
    <name type="scientific">Blautia hansenii DSM 20583</name>
    <dbReference type="NCBI Taxonomy" id="537007"/>
    <lineage>
        <taxon>Bacteria</taxon>
        <taxon>Bacillati</taxon>
        <taxon>Bacillota</taxon>
        <taxon>Clostridia</taxon>
        <taxon>Lachnospirales</taxon>
        <taxon>Lachnospiraceae</taxon>
        <taxon>Blautia</taxon>
    </lineage>
</organism>
<evidence type="ECO:0000313" key="3">
    <source>
        <dbReference type="Proteomes" id="UP000003755"/>
    </source>
</evidence>
<feature type="transmembrane region" description="Helical" evidence="1">
    <location>
        <begin position="12"/>
        <end position="33"/>
    </location>
</feature>
<feature type="transmembrane region" description="Helical" evidence="1">
    <location>
        <begin position="395"/>
        <end position="414"/>
    </location>
</feature>
<dbReference type="eggNOG" id="COG4485">
    <property type="taxonomic scope" value="Bacteria"/>
</dbReference>
<sequence length="830" mass="94601">MQMKKTEKIKIPLLLFVICLAVCWIFVLQYGIFGSDLDWVNQHSVLPDYFRLRFYDTGQLFPDITWNLGAGQNIYNFSYYGLFNPIIWISYLLPFVPMSLYIQITSILSYGVSVVIFYCWLKKKWDDRITLACTFLFLLAAPLVYHSYNQLMFVNYMPFLCAAFLGVDKYVEEKKKALLLCGVCGMILTSFFFSIGGLLAVGIYGASRFTERGIKVFLKDSISLAGVLFHGVLLCGILLIPTAFVLLGRGGNGSQAEAVVSLFTVQPMRFLYTPHGVGLSALALVALFDGMVCKRKWQEKMLPVSLFLIFTIPLVGYVLNGGLYDKGKVFIPFLPLMCMEIAKYIERIKKRENSFRDILPYFITAIFLFAGKTFWALLDCGLMLLFFFLRKRFSIYPLAVWASCVILFCSGWAINKGSNHIIPKEDYEKILDRDTKAEVEEILEKDTGWYRMEEQQGGKKELQDINRIEDSRQWITSMYSSAYNEEYYKFRRETYDINEHFRNNMMQAVSDNPLFLQLMGVKYVIGNHPLAGYELLEEGENGNLYVNSHAAPIGYVTNEVVSEKNYQTLDFPANQTAFLWKAVTESAGDDGDFPVMNTCSLEILEINEEENQIKKTSFGWSFSLSTEKKVSIPMKDVPMTEDLLSVRFQVKNKKDKDMYIRLCGQTNRLTAKSHEYANHNESFAYTVTLNPENQTADFIFGPGEYEISNLEVFTGNLSELRNEKLYETPLKLEKTEGDTLICSVNNKEAGYLITSIPYDEGFEIHINGEKTSVEKVNTAFVGAKVPKGKCTIEISYEAKGKTLGFLCTGAGILLLFGYKIRCNKKGRMVQ</sequence>
<dbReference type="AlphaFoldDB" id="C9LBE9"/>
<feature type="transmembrane region" description="Helical" evidence="1">
    <location>
        <begin position="803"/>
        <end position="820"/>
    </location>
</feature>
<accession>C9LBE9</accession>
<protein>
    <recommendedName>
        <fullName evidence="4">Bacterial membrane protein YfhO</fullName>
    </recommendedName>
</protein>
<dbReference type="PANTHER" id="PTHR38454:SF1">
    <property type="entry name" value="INTEGRAL MEMBRANE PROTEIN"/>
    <property type="match status" value="1"/>
</dbReference>
<dbReference type="STRING" id="537007.BLAHAN_06757"/>
<feature type="transmembrane region" description="Helical" evidence="1">
    <location>
        <begin position="177"/>
        <end position="206"/>
    </location>
</feature>
<keyword evidence="3" id="KW-1185">Reference proteome</keyword>
<comment type="caution">
    <text evidence="2">The sequence shown here is derived from an EMBL/GenBank/DDBJ whole genome shotgun (WGS) entry which is preliminary data.</text>
</comment>
<feature type="transmembrane region" description="Helical" evidence="1">
    <location>
        <begin position="270"/>
        <end position="292"/>
    </location>
</feature>
<keyword evidence="1" id="KW-0812">Transmembrane</keyword>
<evidence type="ECO:0000256" key="1">
    <source>
        <dbReference type="SAM" id="Phobius"/>
    </source>
</evidence>
<dbReference type="HOGENOM" id="CLU_010029_0_0_9"/>
<reference evidence="2" key="1">
    <citation type="submission" date="2009-09" db="EMBL/GenBank/DDBJ databases">
        <authorList>
            <person name="Weinstock G."/>
            <person name="Sodergren E."/>
            <person name="Clifton S."/>
            <person name="Fulton L."/>
            <person name="Fulton B."/>
            <person name="Courtney L."/>
            <person name="Fronick C."/>
            <person name="Harrison M."/>
            <person name="Strong C."/>
            <person name="Farmer C."/>
            <person name="Delahaunty K."/>
            <person name="Markovic C."/>
            <person name="Hall O."/>
            <person name="Minx P."/>
            <person name="Tomlinson C."/>
            <person name="Mitreva M."/>
            <person name="Nelson J."/>
            <person name="Hou S."/>
            <person name="Wollam A."/>
            <person name="Pepin K.H."/>
            <person name="Johnson M."/>
            <person name="Bhonagiri V."/>
            <person name="Nash W.E."/>
            <person name="Warren W."/>
            <person name="Chinwalla A."/>
            <person name="Mardis E.R."/>
            <person name="Wilson R.K."/>
        </authorList>
    </citation>
    <scope>NUCLEOTIDE SEQUENCE [LARGE SCALE GENOMIC DNA]</scope>
    <source>
        <strain evidence="2">DSM 20583</strain>
    </source>
</reference>
<dbReference type="KEGG" id="bhan:CGC63_05135"/>
<evidence type="ECO:0000313" key="2">
    <source>
        <dbReference type="EMBL" id="EEX20456.1"/>
    </source>
</evidence>
<keyword evidence="1" id="KW-1133">Transmembrane helix</keyword>
<feature type="transmembrane region" description="Helical" evidence="1">
    <location>
        <begin position="100"/>
        <end position="121"/>
    </location>
</feature>
<dbReference type="InterPro" id="IPR018580">
    <property type="entry name" value="Uncharacterised_YfhO"/>
</dbReference>